<dbReference type="GO" id="GO:0005737">
    <property type="term" value="C:cytoplasm"/>
    <property type="evidence" value="ECO:0007669"/>
    <property type="project" value="UniProtKB-SubCell"/>
</dbReference>
<dbReference type="OrthoDB" id="8525483at2"/>
<evidence type="ECO:0000313" key="3">
    <source>
        <dbReference type="EMBL" id="PPA74207.1"/>
    </source>
</evidence>
<name>A0A2S5GMB2_9BURK</name>
<gene>
    <name evidence="1" type="primary">ubiJ</name>
    <name evidence="3" type="ORF">C4E15_20885</name>
</gene>
<reference evidence="3 4" key="1">
    <citation type="submission" date="2018-02" db="EMBL/GenBank/DDBJ databases">
        <title>Draft Genome of Achromobacter spanius stain 6.</title>
        <authorList>
            <person name="Gunasekera T.S."/>
            <person name="Radwan O."/>
            <person name="Ruiz O.N."/>
        </authorList>
    </citation>
    <scope>NUCLEOTIDE SEQUENCE [LARGE SCALE GENOMIC DNA]</scope>
    <source>
        <strain evidence="3 4">6</strain>
    </source>
</reference>
<accession>A0A2S5GMB2</accession>
<dbReference type="InterPro" id="IPR003033">
    <property type="entry name" value="SCP2_sterol-bd_dom"/>
</dbReference>
<organism evidence="3 4">
    <name type="scientific">Achromobacter spanius</name>
    <dbReference type="NCBI Taxonomy" id="217203"/>
    <lineage>
        <taxon>Bacteria</taxon>
        <taxon>Pseudomonadati</taxon>
        <taxon>Pseudomonadota</taxon>
        <taxon>Betaproteobacteria</taxon>
        <taxon>Burkholderiales</taxon>
        <taxon>Alcaligenaceae</taxon>
        <taxon>Achromobacter</taxon>
    </lineage>
</organism>
<comment type="similarity">
    <text evidence="1">Belongs to the UbiJ family.</text>
</comment>
<dbReference type="PANTHER" id="PTHR38693">
    <property type="entry name" value="UBIQUINONE BIOSYNTHESIS PROTEIN UBIJ"/>
    <property type="match status" value="1"/>
</dbReference>
<dbReference type="Pfam" id="PF02036">
    <property type="entry name" value="SCP2"/>
    <property type="match status" value="1"/>
</dbReference>
<dbReference type="Proteomes" id="UP000239990">
    <property type="component" value="Unassembled WGS sequence"/>
</dbReference>
<sequence>MLPFSFLPTPSRMAVSALNALLRREEWARERLARHAGKTVRFALGGFTLGLTIDSEGLASQADPAVVPDVTLTVAPEKLPLPRLGADRETPDFAQATHISGDAALAQVVADLAKQLRFDPEDALARVVGDIAALRIVGGARSAADGARHAGKRLAENVSEYLAEESGVLVGRPALEQWRLDLAELTASTDALARSATALQTRLASASAKRGA</sequence>
<evidence type="ECO:0000259" key="2">
    <source>
        <dbReference type="Pfam" id="PF02036"/>
    </source>
</evidence>
<comment type="subcellular location">
    <subcellularLocation>
        <location evidence="1">Cytoplasm</location>
    </subcellularLocation>
</comment>
<dbReference type="EMBL" id="PREU01000010">
    <property type="protein sequence ID" value="PPA74207.1"/>
    <property type="molecule type" value="Genomic_DNA"/>
</dbReference>
<comment type="caution">
    <text evidence="3">The sequence shown here is derived from an EMBL/GenBank/DDBJ whole genome shotgun (WGS) entry which is preliminary data.</text>
</comment>
<dbReference type="UniPathway" id="UPA00232"/>
<feature type="domain" description="SCP2" evidence="2">
    <location>
        <begin position="18"/>
        <end position="114"/>
    </location>
</feature>
<protein>
    <recommendedName>
        <fullName evidence="1">Ubiquinone biosynthesis accessory factor UbiJ</fullName>
    </recommendedName>
</protein>
<dbReference type="InterPro" id="IPR038989">
    <property type="entry name" value="UbiJ"/>
</dbReference>
<dbReference type="AlphaFoldDB" id="A0A2S5GMB2"/>
<proteinExistence type="inferred from homology"/>
<evidence type="ECO:0000256" key="1">
    <source>
        <dbReference type="HAMAP-Rule" id="MF_02215"/>
    </source>
</evidence>
<keyword evidence="1" id="KW-0963">Cytoplasm</keyword>
<dbReference type="RefSeq" id="WP_104144787.1">
    <property type="nucleotide sequence ID" value="NZ_PREU01000010.1"/>
</dbReference>
<keyword evidence="1" id="KW-0831">Ubiquinone biosynthesis</keyword>
<dbReference type="GO" id="GO:0006744">
    <property type="term" value="P:ubiquinone biosynthetic process"/>
    <property type="evidence" value="ECO:0007669"/>
    <property type="project" value="UniProtKB-UniRule"/>
</dbReference>
<dbReference type="HAMAP" id="MF_02215">
    <property type="entry name" value="UbiJ"/>
    <property type="match status" value="1"/>
</dbReference>
<comment type="pathway">
    <text evidence="1">Cofactor biosynthesis; ubiquinone biosynthesis.</text>
</comment>
<dbReference type="PANTHER" id="PTHR38693:SF1">
    <property type="entry name" value="UBIQUINONE BIOSYNTHESIS ACCESSORY FACTOR UBIJ"/>
    <property type="match status" value="1"/>
</dbReference>
<evidence type="ECO:0000313" key="4">
    <source>
        <dbReference type="Proteomes" id="UP000239990"/>
    </source>
</evidence>
<comment type="function">
    <text evidence="1">Required for ubiquinone (coenzyme Q) biosynthesis. Binds hydrophobic ubiquinone biosynthetic intermediates via its SCP2 domain and is essential for the stability of the Ubi complex. May constitute a docking platform where Ubi enzymes assemble and access their SCP2-bound polyprenyl substrates.</text>
</comment>